<dbReference type="InterPro" id="IPR058208">
    <property type="entry name" value="PACE"/>
</dbReference>
<keyword evidence="1" id="KW-0472">Membrane</keyword>
<sequence>MFRLPATQRRLVYVALFESLAIVLSTLLLNLLSKDDSHSSLPVAVAVSVIAVVWNFVFNTGFEAAERRFGITHRSLLVRVVHAAGFEGGLVLFTVPLFMLWYQVGVIDALVMEAAILVFFLVFTFVFTLAFDRVFPLPHQQVQVQDA</sequence>
<protein>
    <submittedName>
        <fullName evidence="3">PACE efflux transporter</fullName>
    </submittedName>
</protein>
<feature type="domain" description="Chlorhexidine efflux transporter" evidence="2">
    <location>
        <begin position="7"/>
        <end position="68"/>
    </location>
</feature>
<feature type="transmembrane region" description="Helical" evidence="1">
    <location>
        <begin position="110"/>
        <end position="131"/>
    </location>
</feature>
<evidence type="ECO:0000313" key="4">
    <source>
        <dbReference type="Proteomes" id="UP000282125"/>
    </source>
</evidence>
<evidence type="ECO:0000313" key="3">
    <source>
        <dbReference type="EMBL" id="RRH72191.1"/>
    </source>
</evidence>
<dbReference type="RefSeq" id="WP_124966011.1">
    <property type="nucleotide sequence ID" value="NZ_RRAZ01000026.1"/>
</dbReference>
<reference evidence="3 4" key="1">
    <citation type="submission" date="2018-11" db="EMBL/GenBank/DDBJ databases">
        <title>Gemmobacter sp. nov., YIM 102744-1 draft genome.</title>
        <authorList>
            <person name="Li G."/>
            <person name="Jiang Y."/>
        </authorList>
    </citation>
    <scope>NUCLEOTIDE SEQUENCE [LARGE SCALE GENOMIC DNA]</scope>
    <source>
        <strain evidence="3 4">YIM 102744-1</strain>
    </source>
</reference>
<evidence type="ECO:0000256" key="1">
    <source>
        <dbReference type="SAM" id="Phobius"/>
    </source>
</evidence>
<dbReference type="EMBL" id="RRAZ01000026">
    <property type="protein sequence ID" value="RRH72191.1"/>
    <property type="molecule type" value="Genomic_DNA"/>
</dbReference>
<proteinExistence type="predicted"/>
<feature type="transmembrane region" description="Helical" evidence="1">
    <location>
        <begin position="39"/>
        <end position="59"/>
    </location>
</feature>
<keyword evidence="4" id="KW-1185">Reference proteome</keyword>
<accession>A0A3P3DD51</accession>
<organism evidence="3 4">
    <name type="scientific">Falsigemmobacter faecalis</name>
    <dbReference type="NCBI Taxonomy" id="2488730"/>
    <lineage>
        <taxon>Bacteria</taxon>
        <taxon>Pseudomonadati</taxon>
        <taxon>Pseudomonadota</taxon>
        <taxon>Alphaproteobacteria</taxon>
        <taxon>Rhodobacterales</taxon>
        <taxon>Paracoccaceae</taxon>
        <taxon>Falsigemmobacter</taxon>
    </lineage>
</organism>
<dbReference type="AlphaFoldDB" id="A0A3P3DD51"/>
<name>A0A3P3DD51_9RHOB</name>
<dbReference type="InterPro" id="IPR007896">
    <property type="entry name" value="BTP_bacteria"/>
</dbReference>
<comment type="caution">
    <text evidence="3">The sequence shown here is derived from an EMBL/GenBank/DDBJ whole genome shotgun (WGS) entry which is preliminary data.</text>
</comment>
<dbReference type="Proteomes" id="UP000282125">
    <property type="component" value="Unassembled WGS sequence"/>
</dbReference>
<feature type="transmembrane region" description="Helical" evidence="1">
    <location>
        <begin position="80"/>
        <end position="104"/>
    </location>
</feature>
<dbReference type="OrthoDB" id="1631120at2"/>
<feature type="transmembrane region" description="Helical" evidence="1">
    <location>
        <begin position="12"/>
        <end position="33"/>
    </location>
</feature>
<evidence type="ECO:0000259" key="2">
    <source>
        <dbReference type="Pfam" id="PF05232"/>
    </source>
</evidence>
<gene>
    <name evidence="3" type="ORF">EG244_15315</name>
</gene>
<keyword evidence="1" id="KW-1133">Transmembrane helix</keyword>
<keyword evidence="1" id="KW-0812">Transmembrane</keyword>
<dbReference type="Pfam" id="PF05232">
    <property type="entry name" value="BTP"/>
    <property type="match status" value="2"/>
</dbReference>
<dbReference type="NCBIfam" id="NF033664">
    <property type="entry name" value="PACE_transport"/>
    <property type="match status" value="1"/>
</dbReference>
<feature type="domain" description="Chlorhexidine efflux transporter" evidence="2">
    <location>
        <begin position="74"/>
        <end position="136"/>
    </location>
</feature>